<comment type="caution">
    <text evidence="1">The sequence shown here is derived from an EMBL/GenBank/DDBJ whole genome shotgun (WGS) entry which is preliminary data.</text>
</comment>
<evidence type="ECO:0000313" key="1">
    <source>
        <dbReference type="EMBL" id="KAJ1151821.1"/>
    </source>
</evidence>
<protein>
    <submittedName>
        <fullName evidence="1">Uncharacterized protein</fullName>
    </submittedName>
</protein>
<evidence type="ECO:0000313" key="2">
    <source>
        <dbReference type="Proteomes" id="UP001066276"/>
    </source>
</evidence>
<dbReference type="Proteomes" id="UP001066276">
    <property type="component" value="Chromosome 5"/>
</dbReference>
<dbReference type="Gene3D" id="3.30.70.1820">
    <property type="entry name" value="L1 transposable element, RRM domain"/>
    <property type="match status" value="1"/>
</dbReference>
<dbReference type="AlphaFoldDB" id="A0AAV7RG52"/>
<organism evidence="1 2">
    <name type="scientific">Pleurodeles waltl</name>
    <name type="common">Iberian ribbed newt</name>
    <dbReference type="NCBI Taxonomy" id="8319"/>
    <lineage>
        <taxon>Eukaryota</taxon>
        <taxon>Metazoa</taxon>
        <taxon>Chordata</taxon>
        <taxon>Craniata</taxon>
        <taxon>Vertebrata</taxon>
        <taxon>Euteleostomi</taxon>
        <taxon>Amphibia</taxon>
        <taxon>Batrachia</taxon>
        <taxon>Caudata</taxon>
        <taxon>Salamandroidea</taxon>
        <taxon>Salamandridae</taxon>
        <taxon>Pleurodelinae</taxon>
        <taxon>Pleurodeles</taxon>
    </lineage>
</organism>
<name>A0AAV7RG52_PLEWA</name>
<gene>
    <name evidence="1" type="ORF">NDU88_004600</name>
</gene>
<accession>A0AAV7RG52</accession>
<sequence length="187" mass="21041">MESFVEKWIKDVLQPAGLSRVFVVERGHRALVAPLRPGAPSRAIIRRLLNYKDLDCILHAARVSDKALYKNCKISVYPDYTNKVQNSRKGFMAVKAKARLKVLWGGKAHFFDRPGEVWCWLELWDKVAPGRPEGPEALPSGPLAWRDRLGDHMVRGVLPQGGVTVGWHNGSGAQLQSRTWRRAGVPR</sequence>
<proteinExistence type="predicted"/>
<reference evidence="1" key="1">
    <citation type="journal article" date="2022" name="bioRxiv">
        <title>Sequencing and chromosome-scale assembly of the giantPleurodeles waltlgenome.</title>
        <authorList>
            <person name="Brown T."/>
            <person name="Elewa A."/>
            <person name="Iarovenko S."/>
            <person name="Subramanian E."/>
            <person name="Araus A.J."/>
            <person name="Petzold A."/>
            <person name="Susuki M."/>
            <person name="Suzuki K.-i.T."/>
            <person name="Hayashi T."/>
            <person name="Toyoda A."/>
            <person name="Oliveira C."/>
            <person name="Osipova E."/>
            <person name="Leigh N.D."/>
            <person name="Simon A."/>
            <person name="Yun M.H."/>
        </authorList>
    </citation>
    <scope>NUCLEOTIDE SEQUENCE</scope>
    <source>
        <strain evidence="1">20211129_DDA</strain>
        <tissue evidence="1">Liver</tissue>
    </source>
</reference>
<keyword evidence="2" id="KW-1185">Reference proteome</keyword>
<dbReference type="EMBL" id="JANPWB010000009">
    <property type="protein sequence ID" value="KAJ1151821.1"/>
    <property type="molecule type" value="Genomic_DNA"/>
</dbReference>